<dbReference type="InterPro" id="IPR005133">
    <property type="entry name" value="PhaG_MnhG_YufB"/>
</dbReference>
<keyword evidence="1" id="KW-1133">Transmembrane helix</keyword>
<organism evidence="2">
    <name type="scientific">hydrothermal vent metagenome</name>
    <dbReference type="NCBI Taxonomy" id="652676"/>
    <lineage>
        <taxon>unclassified sequences</taxon>
        <taxon>metagenomes</taxon>
        <taxon>ecological metagenomes</taxon>
    </lineage>
</organism>
<reference evidence="2" key="1">
    <citation type="submission" date="2018-06" db="EMBL/GenBank/DDBJ databases">
        <authorList>
            <person name="Zhirakovskaya E."/>
        </authorList>
    </citation>
    <scope>NUCLEOTIDE SEQUENCE</scope>
</reference>
<evidence type="ECO:0000256" key="1">
    <source>
        <dbReference type="SAM" id="Phobius"/>
    </source>
</evidence>
<dbReference type="EMBL" id="UOFO01000070">
    <property type="protein sequence ID" value="VAW85368.1"/>
    <property type="molecule type" value="Genomic_DNA"/>
</dbReference>
<feature type="transmembrane region" description="Helical" evidence="1">
    <location>
        <begin position="36"/>
        <end position="54"/>
    </location>
</feature>
<sequence>MIDVLSWVCLCSGGLLGVIGGIGIHRFPDFYTRLHAAGTTDTLCAMLILLGLGLQADLSLDAFKLILIFVFLFFTSPTSSHALASAAMHGGLKPKLDKKNEEVSE</sequence>
<dbReference type="GO" id="GO:0015385">
    <property type="term" value="F:sodium:proton antiporter activity"/>
    <property type="evidence" value="ECO:0007669"/>
    <property type="project" value="TreeGrafter"/>
</dbReference>
<dbReference type="Pfam" id="PF03334">
    <property type="entry name" value="PhaG_MnhG_YufB"/>
    <property type="match status" value="1"/>
</dbReference>
<dbReference type="NCBIfam" id="TIGR01300">
    <property type="entry name" value="CPA3_mnhG_phaG"/>
    <property type="match status" value="1"/>
</dbReference>
<evidence type="ECO:0000313" key="2">
    <source>
        <dbReference type="EMBL" id="VAW85368.1"/>
    </source>
</evidence>
<accession>A0A3B0YWH3</accession>
<dbReference type="PANTHER" id="PTHR34703:SF1">
    <property type="entry name" value="ANTIPORTER SUBUNIT MNHG2-RELATED"/>
    <property type="match status" value="1"/>
</dbReference>
<keyword evidence="1" id="KW-0472">Membrane</keyword>
<keyword evidence="1" id="KW-0812">Transmembrane</keyword>
<dbReference type="AlphaFoldDB" id="A0A3B0YWH3"/>
<dbReference type="PANTHER" id="PTHR34703">
    <property type="entry name" value="ANTIPORTER SUBUNIT MNHG2-RELATED"/>
    <property type="match status" value="1"/>
</dbReference>
<gene>
    <name evidence="2" type="ORF">MNBD_GAMMA16-1653</name>
</gene>
<protein>
    <submittedName>
        <fullName evidence="2">Na(+) H(+) antiporter subunit G</fullName>
    </submittedName>
</protein>
<name>A0A3B0YWH3_9ZZZZ</name>
<proteinExistence type="predicted"/>
<feature type="transmembrane region" description="Helical" evidence="1">
    <location>
        <begin position="66"/>
        <end position="88"/>
    </location>
</feature>